<evidence type="ECO:0000256" key="2">
    <source>
        <dbReference type="ARBA" id="ARBA00022840"/>
    </source>
</evidence>
<comment type="caution">
    <text evidence="4">The sequence shown here is derived from an EMBL/GenBank/DDBJ whole genome shotgun (WGS) entry which is preliminary data.</text>
</comment>
<dbReference type="Proteomes" id="UP000245137">
    <property type="component" value="Unassembled WGS sequence"/>
</dbReference>
<protein>
    <submittedName>
        <fullName evidence="4">Cell division protein ZapE</fullName>
    </submittedName>
</protein>
<dbReference type="InterPro" id="IPR027417">
    <property type="entry name" value="P-loop_NTPase"/>
</dbReference>
<evidence type="ECO:0000313" key="4">
    <source>
        <dbReference type="EMBL" id="PWB93338.1"/>
    </source>
</evidence>
<dbReference type="EMBL" id="PUIV01000023">
    <property type="protein sequence ID" value="PWB93338.1"/>
    <property type="molecule type" value="Genomic_DNA"/>
</dbReference>
<dbReference type="OrthoDB" id="9774491at2"/>
<evidence type="ECO:0000256" key="1">
    <source>
        <dbReference type="ARBA" id="ARBA00022741"/>
    </source>
</evidence>
<evidence type="ECO:0000313" key="5">
    <source>
        <dbReference type="Proteomes" id="UP000245137"/>
    </source>
</evidence>
<accession>A0A2U1SNZ7</accession>
<keyword evidence="4" id="KW-0132">Cell division</keyword>
<dbReference type="NCBIfam" id="NF040713">
    <property type="entry name" value="ZapE"/>
    <property type="match status" value="1"/>
</dbReference>
<dbReference type="Gene3D" id="3.40.50.300">
    <property type="entry name" value="P-loop containing nucleotide triphosphate hydrolases"/>
    <property type="match status" value="1"/>
</dbReference>
<dbReference type="GO" id="GO:0005524">
    <property type="term" value="F:ATP binding"/>
    <property type="evidence" value="ECO:0007669"/>
    <property type="project" value="UniProtKB-KW"/>
</dbReference>
<sequence length="380" mass="42086">MTAPRPLLARYEELVASGALERDPAQLAGLERLEALARALARKSSPPAAAGGLAARLRGWLGRHAPCAGPRGVYIHGLVGRGKTTLMDLFFAELPLAEKRRAHFHAFMAEVHERLAAARRSAAPDPLAHIAQEIARETRVLCFDEFAVTDIADATILARLFTRLLAEGVVVVATSNVEPRRLYEGGRNRDLFLPFIALLEERLDIMRLDARADFRLEKIALGETYFTPADAGARSALDDLFLRLTGVATGAPTKLRVACHNVIVPQAAGRIARFSFEDLCARPIGASDYMALAEAFDTIFVDDVPAMNFERRNEAKRFITLVDILYEKKTRLILSAETEAQDLYHAPMGHEAQEFARAISRLIEMRSRDYLCEPRAGRVE</sequence>
<organism evidence="4 5">
    <name type="scientific">Methylosinus sporium</name>
    <dbReference type="NCBI Taxonomy" id="428"/>
    <lineage>
        <taxon>Bacteria</taxon>
        <taxon>Pseudomonadati</taxon>
        <taxon>Pseudomonadota</taxon>
        <taxon>Alphaproteobacteria</taxon>
        <taxon>Hyphomicrobiales</taxon>
        <taxon>Methylocystaceae</taxon>
        <taxon>Methylosinus</taxon>
    </lineage>
</organism>
<reference evidence="4 5" key="1">
    <citation type="journal article" date="2018" name="Appl. Microbiol. Biotechnol.">
        <title>Co-cultivation of the strictly anaerobic methanogen Methanosarcina barkeri with aerobic methanotrophs in an oxygen-limited membrane bioreactor.</title>
        <authorList>
            <person name="In 't Zandt M.H."/>
            <person name="van den Bosch T.J.M."/>
            <person name="Rijkers R."/>
            <person name="van Kessel M.A.H.J."/>
            <person name="Jetten M.S.M."/>
            <person name="Welte C.U."/>
        </authorList>
    </citation>
    <scope>NUCLEOTIDE SEQUENCE [LARGE SCALE GENOMIC DNA]</scope>
    <source>
        <strain evidence="4 5">DSM 17706</strain>
    </source>
</reference>
<dbReference type="AlphaFoldDB" id="A0A2U1SNZ7"/>
<proteinExistence type="predicted"/>
<evidence type="ECO:0000259" key="3">
    <source>
        <dbReference type="SMART" id="SM00382"/>
    </source>
</evidence>
<dbReference type="Pfam" id="PF03969">
    <property type="entry name" value="AFG1_ATPase"/>
    <property type="match status" value="1"/>
</dbReference>
<dbReference type="InterPro" id="IPR005654">
    <property type="entry name" value="ATPase_AFG1-like"/>
</dbReference>
<dbReference type="SUPFAM" id="SSF52540">
    <property type="entry name" value="P-loop containing nucleoside triphosphate hydrolases"/>
    <property type="match status" value="1"/>
</dbReference>
<dbReference type="RefSeq" id="WP_108917807.1">
    <property type="nucleotide sequence ID" value="NZ_BGJY01000007.1"/>
</dbReference>
<keyword evidence="5" id="KW-1185">Reference proteome</keyword>
<dbReference type="GO" id="GO:0051301">
    <property type="term" value="P:cell division"/>
    <property type="evidence" value="ECO:0007669"/>
    <property type="project" value="UniProtKB-KW"/>
</dbReference>
<keyword evidence="2" id="KW-0067">ATP-binding</keyword>
<dbReference type="GO" id="GO:0016887">
    <property type="term" value="F:ATP hydrolysis activity"/>
    <property type="evidence" value="ECO:0007669"/>
    <property type="project" value="InterPro"/>
</dbReference>
<dbReference type="PANTHER" id="PTHR12169">
    <property type="entry name" value="ATPASE N2B"/>
    <property type="match status" value="1"/>
</dbReference>
<dbReference type="InterPro" id="IPR003593">
    <property type="entry name" value="AAA+_ATPase"/>
</dbReference>
<keyword evidence="4" id="KW-0131">Cell cycle</keyword>
<dbReference type="PANTHER" id="PTHR12169:SF6">
    <property type="entry name" value="AFG1-LIKE ATPASE"/>
    <property type="match status" value="1"/>
</dbReference>
<dbReference type="GO" id="GO:0005737">
    <property type="term" value="C:cytoplasm"/>
    <property type="evidence" value="ECO:0007669"/>
    <property type="project" value="TreeGrafter"/>
</dbReference>
<name>A0A2U1SNZ7_METSR</name>
<gene>
    <name evidence="4" type="ORF">C5689_13555</name>
</gene>
<keyword evidence="1" id="KW-0547">Nucleotide-binding</keyword>
<feature type="domain" description="AAA+ ATPase" evidence="3">
    <location>
        <begin position="69"/>
        <end position="218"/>
    </location>
</feature>
<dbReference type="SMART" id="SM00382">
    <property type="entry name" value="AAA"/>
    <property type="match status" value="1"/>
</dbReference>